<dbReference type="KEGG" id="lpav:PLANPX_5885"/>
<evidence type="ECO:0000256" key="1">
    <source>
        <dbReference type="ARBA" id="ARBA00004651"/>
    </source>
</evidence>
<keyword evidence="4 7" id="KW-0812">Transmembrane</keyword>
<name>A0A5K7XN94_9BACT</name>
<comment type="subcellular location">
    <subcellularLocation>
        <location evidence="1">Cell membrane</location>
        <topology evidence="1">Multi-pass membrane protein</topology>
    </subcellularLocation>
</comment>
<evidence type="ECO:0000256" key="7">
    <source>
        <dbReference type="SAM" id="Phobius"/>
    </source>
</evidence>
<dbReference type="PANTHER" id="PTHR33452">
    <property type="entry name" value="OXIDOREDUCTASE CATD-RELATED"/>
    <property type="match status" value="1"/>
</dbReference>
<dbReference type="PANTHER" id="PTHR33452:SF1">
    <property type="entry name" value="INNER MEMBRANE PROTEIN YPHA-RELATED"/>
    <property type="match status" value="1"/>
</dbReference>
<dbReference type="InterPro" id="IPR051907">
    <property type="entry name" value="DoxX-like_oxidoreductase"/>
</dbReference>
<sequence>MNNSLIGVTSMAGRVLLVGIFFMSAVGNKIPNFSQITGYMASEGVPAPAVLLPGAIAFLIIGSVLIAIGYQARIGAALLLVFLVAATYFFHDFWTFDDAAERQQQTIQFMKNASMMGAMLFIIANGAGAWSFDNRRAVVGDAATL</sequence>
<evidence type="ECO:0000313" key="8">
    <source>
        <dbReference type="EMBL" id="BBO36273.1"/>
    </source>
</evidence>
<evidence type="ECO:0000313" key="9">
    <source>
        <dbReference type="Proteomes" id="UP000326837"/>
    </source>
</evidence>
<feature type="transmembrane region" description="Helical" evidence="7">
    <location>
        <begin position="112"/>
        <end position="132"/>
    </location>
</feature>
<feature type="transmembrane region" description="Helical" evidence="7">
    <location>
        <begin position="74"/>
        <end position="91"/>
    </location>
</feature>
<dbReference type="InterPro" id="IPR032808">
    <property type="entry name" value="DoxX"/>
</dbReference>
<feature type="transmembrane region" description="Helical" evidence="7">
    <location>
        <begin position="6"/>
        <end position="26"/>
    </location>
</feature>
<dbReference type="EMBL" id="AP021861">
    <property type="protein sequence ID" value="BBO36273.1"/>
    <property type="molecule type" value="Genomic_DNA"/>
</dbReference>
<reference evidence="9" key="1">
    <citation type="submission" date="2019-10" db="EMBL/GenBank/DDBJ databases">
        <title>Lacipirellula parvula gen. nov., sp. nov., representing a lineage of planctomycetes widespread in freshwater anoxic habitats, and description of the family Lacipirellulaceae.</title>
        <authorList>
            <person name="Dedysh S.N."/>
            <person name="Kulichevskaya I.S."/>
            <person name="Beletsky A.V."/>
            <person name="Rakitin A.L."/>
            <person name="Mardanov A.V."/>
            <person name="Ivanova A.A."/>
            <person name="Saltykova V.X."/>
            <person name="Rijpstra W.I.C."/>
            <person name="Sinninghe Damste J.S."/>
            <person name="Ravin N.V."/>
        </authorList>
    </citation>
    <scope>NUCLEOTIDE SEQUENCE [LARGE SCALE GENOMIC DNA]</scope>
    <source>
        <strain evidence="9">PX69</strain>
    </source>
</reference>
<feature type="transmembrane region" description="Helical" evidence="7">
    <location>
        <begin position="47"/>
        <end position="68"/>
    </location>
</feature>
<accession>A0A5K7XN94</accession>
<keyword evidence="6 7" id="KW-0472">Membrane</keyword>
<dbReference type="Proteomes" id="UP000326837">
    <property type="component" value="Chromosome"/>
</dbReference>
<protein>
    <submittedName>
        <fullName evidence="8">SURF4 domain protein</fullName>
    </submittedName>
</protein>
<keyword evidence="5 7" id="KW-1133">Transmembrane helix</keyword>
<gene>
    <name evidence="8" type="ORF">PLANPX_5885</name>
</gene>
<organism evidence="8 9">
    <name type="scientific">Lacipirellula parvula</name>
    <dbReference type="NCBI Taxonomy" id="2650471"/>
    <lineage>
        <taxon>Bacteria</taxon>
        <taxon>Pseudomonadati</taxon>
        <taxon>Planctomycetota</taxon>
        <taxon>Planctomycetia</taxon>
        <taxon>Pirellulales</taxon>
        <taxon>Lacipirellulaceae</taxon>
        <taxon>Lacipirellula</taxon>
    </lineage>
</organism>
<keyword evidence="9" id="KW-1185">Reference proteome</keyword>
<evidence type="ECO:0000256" key="2">
    <source>
        <dbReference type="ARBA" id="ARBA00006679"/>
    </source>
</evidence>
<proteinExistence type="inferred from homology"/>
<dbReference type="GO" id="GO:0005886">
    <property type="term" value="C:plasma membrane"/>
    <property type="evidence" value="ECO:0007669"/>
    <property type="project" value="UniProtKB-SubCell"/>
</dbReference>
<evidence type="ECO:0000256" key="6">
    <source>
        <dbReference type="ARBA" id="ARBA00023136"/>
    </source>
</evidence>
<comment type="similarity">
    <text evidence="2">Belongs to the DoxX family.</text>
</comment>
<dbReference type="RefSeq" id="WP_198421816.1">
    <property type="nucleotide sequence ID" value="NZ_AP021861.1"/>
</dbReference>
<keyword evidence="3" id="KW-1003">Cell membrane</keyword>
<evidence type="ECO:0000256" key="3">
    <source>
        <dbReference type="ARBA" id="ARBA00022475"/>
    </source>
</evidence>
<dbReference type="Pfam" id="PF07681">
    <property type="entry name" value="DoxX"/>
    <property type="match status" value="1"/>
</dbReference>
<dbReference type="AlphaFoldDB" id="A0A5K7XN94"/>
<evidence type="ECO:0000256" key="5">
    <source>
        <dbReference type="ARBA" id="ARBA00022989"/>
    </source>
</evidence>
<evidence type="ECO:0000256" key="4">
    <source>
        <dbReference type="ARBA" id="ARBA00022692"/>
    </source>
</evidence>